<sequence length="295" mass="31497">MRKIVLATLVLVLVLALSSSAMEMRKRIAVSELEDKAGSSYNVGTGLADVLTTALFNCGKFQVFEREQLAAVMEEQALGTTGLVTPQTAPEIGKLLGVQAIVYGAVTEFSTQKDEVGLGTFMGGIGFSRVTARVGLNIRIIDTVTGEIIFSHEATGEESETGGILMVPGMVIGKGSEWDNTLEGKAARQAIDEIVNAIIIKMKDVPWTGAVVKADEEKVYINAGMDSGIETGMEFRVYQKGEDLIDPVTGISLGAEETLIGTVQVMEVKEKYAICRAIAGGGFSAEDIVRENPFH</sequence>
<dbReference type="GO" id="GO:0030288">
    <property type="term" value="C:outer membrane-bounded periplasmic space"/>
    <property type="evidence" value="ECO:0007669"/>
    <property type="project" value="InterPro"/>
</dbReference>
<evidence type="ECO:0000256" key="2">
    <source>
        <dbReference type="ARBA" id="ARBA00022729"/>
    </source>
</evidence>
<keyword evidence="5" id="KW-0449">Lipoprotein</keyword>
<organism evidence="6 7">
    <name type="scientific">Candidatus Coatesbacteria bacterium RBG_13_66_14</name>
    <dbReference type="NCBI Taxonomy" id="1817816"/>
    <lineage>
        <taxon>Bacteria</taxon>
        <taxon>Candidatus Coatesiibacteriota</taxon>
    </lineage>
</organism>
<gene>
    <name evidence="6" type="ORF">A2Y64_05445</name>
</gene>
<keyword evidence="4" id="KW-0564">Palmitate</keyword>
<evidence type="ECO:0000256" key="3">
    <source>
        <dbReference type="ARBA" id="ARBA00023136"/>
    </source>
</evidence>
<evidence type="ECO:0008006" key="8">
    <source>
        <dbReference type="Google" id="ProtNLM"/>
    </source>
</evidence>
<protein>
    <recommendedName>
        <fullName evidence="8">Flagellar assembly protein T C-terminal domain-containing protein</fullName>
    </recommendedName>
</protein>
<dbReference type="PANTHER" id="PTHR41164">
    <property type="entry name" value="CURLI PRODUCTION ASSEMBLY/TRANSPORT COMPONENT CSGG"/>
    <property type="match status" value="1"/>
</dbReference>
<dbReference type="PANTHER" id="PTHR41164:SF1">
    <property type="entry name" value="CURLI PRODUCTION ASSEMBLY_TRANSPORT COMPONENT CSGG"/>
    <property type="match status" value="1"/>
</dbReference>
<dbReference type="Pfam" id="PF03783">
    <property type="entry name" value="CsgG"/>
    <property type="match status" value="1"/>
</dbReference>
<dbReference type="InterPro" id="IPR005534">
    <property type="entry name" value="Curli_assmbl/transp-comp_CsgG"/>
</dbReference>
<dbReference type="STRING" id="1817816.A2Y64_05445"/>
<dbReference type="Gene3D" id="2.40.10.410">
    <property type="entry name" value="FlgT, C-terminal domain"/>
    <property type="match status" value="1"/>
</dbReference>
<dbReference type="EMBL" id="MFAF01000069">
    <property type="protein sequence ID" value="OGD75564.1"/>
    <property type="molecule type" value="Genomic_DNA"/>
</dbReference>
<evidence type="ECO:0000256" key="5">
    <source>
        <dbReference type="ARBA" id="ARBA00023288"/>
    </source>
</evidence>
<dbReference type="AlphaFoldDB" id="A0A1F5F860"/>
<name>A0A1F5F860_9BACT</name>
<evidence type="ECO:0000313" key="6">
    <source>
        <dbReference type="EMBL" id="OGD75564.1"/>
    </source>
</evidence>
<keyword evidence="3" id="KW-0472">Membrane</keyword>
<keyword evidence="1" id="KW-1003">Cell membrane</keyword>
<dbReference type="Gene3D" id="3.40.50.10610">
    <property type="entry name" value="ABC-type transport auxiliary lipoprotein component"/>
    <property type="match status" value="1"/>
</dbReference>
<evidence type="ECO:0000313" key="7">
    <source>
        <dbReference type="Proteomes" id="UP000177187"/>
    </source>
</evidence>
<keyword evidence="2" id="KW-0732">Signal</keyword>
<evidence type="ECO:0000256" key="4">
    <source>
        <dbReference type="ARBA" id="ARBA00023139"/>
    </source>
</evidence>
<dbReference type="InterPro" id="IPR038165">
    <property type="entry name" value="FlgT_C_sf"/>
</dbReference>
<comment type="caution">
    <text evidence="6">The sequence shown here is derived from an EMBL/GenBank/DDBJ whole genome shotgun (WGS) entry which is preliminary data.</text>
</comment>
<dbReference type="Proteomes" id="UP000177187">
    <property type="component" value="Unassembled WGS sequence"/>
</dbReference>
<accession>A0A1F5F860</accession>
<evidence type="ECO:0000256" key="1">
    <source>
        <dbReference type="ARBA" id="ARBA00022475"/>
    </source>
</evidence>
<proteinExistence type="predicted"/>
<reference evidence="6 7" key="1">
    <citation type="journal article" date="2016" name="Nat. Commun.">
        <title>Thousands of microbial genomes shed light on interconnected biogeochemical processes in an aquifer system.</title>
        <authorList>
            <person name="Anantharaman K."/>
            <person name="Brown C.T."/>
            <person name="Hug L.A."/>
            <person name="Sharon I."/>
            <person name="Castelle C.J."/>
            <person name="Probst A.J."/>
            <person name="Thomas B.C."/>
            <person name="Singh A."/>
            <person name="Wilkins M.J."/>
            <person name="Karaoz U."/>
            <person name="Brodie E.L."/>
            <person name="Williams K.H."/>
            <person name="Hubbard S.S."/>
            <person name="Banfield J.F."/>
        </authorList>
    </citation>
    <scope>NUCLEOTIDE SEQUENCE [LARGE SCALE GENOMIC DNA]</scope>
</reference>